<protein>
    <submittedName>
        <fullName evidence="9">Iron complex transport system permease protein</fullName>
    </submittedName>
</protein>
<dbReference type="AlphaFoldDB" id="A0A5J4SLC0"/>
<evidence type="ECO:0000256" key="8">
    <source>
        <dbReference type="SAM" id="Phobius"/>
    </source>
</evidence>
<keyword evidence="6 8" id="KW-1133">Transmembrane helix</keyword>
<dbReference type="PANTHER" id="PTHR30472">
    <property type="entry name" value="FERRIC ENTEROBACTIN TRANSPORT SYSTEM PERMEASE PROTEIN"/>
    <property type="match status" value="1"/>
</dbReference>
<feature type="transmembrane region" description="Helical" evidence="8">
    <location>
        <begin position="277"/>
        <end position="300"/>
    </location>
</feature>
<keyword evidence="7 8" id="KW-0472">Membrane</keyword>
<dbReference type="EMBL" id="SNRY01000141">
    <property type="protein sequence ID" value="KAA6346143.1"/>
    <property type="molecule type" value="Genomic_DNA"/>
</dbReference>
<dbReference type="InterPro" id="IPR000522">
    <property type="entry name" value="ABC_transptr_permease_BtuC"/>
</dbReference>
<evidence type="ECO:0000313" key="9">
    <source>
        <dbReference type="EMBL" id="KAA6346143.1"/>
    </source>
</evidence>
<dbReference type="PANTHER" id="PTHR30472:SF41">
    <property type="entry name" value="TRANSPORT SYSTEM PERMEASE PROTEIN"/>
    <property type="match status" value="1"/>
</dbReference>
<dbReference type="Gene3D" id="1.10.3470.10">
    <property type="entry name" value="ABC transporter involved in vitamin B12 uptake, BtuC"/>
    <property type="match status" value="1"/>
</dbReference>
<dbReference type="GO" id="GO:0005886">
    <property type="term" value="C:plasma membrane"/>
    <property type="evidence" value="ECO:0007669"/>
    <property type="project" value="UniProtKB-SubCell"/>
</dbReference>
<proteinExistence type="inferred from homology"/>
<feature type="transmembrane region" description="Helical" evidence="8">
    <location>
        <begin position="119"/>
        <end position="138"/>
    </location>
</feature>
<comment type="caution">
    <text evidence="9">The sequence shown here is derived from an EMBL/GenBank/DDBJ whole genome shotgun (WGS) entry which is preliminary data.</text>
</comment>
<feature type="transmembrane region" description="Helical" evidence="8">
    <location>
        <begin position="145"/>
        <end position="168"/>
    </location>
</feature>
<sequence>MRMRFAVLIILFAAAFIADILLGSVNLSWSEIGDAFTGRGENNVYREIILNYRLPKALTAILAGAALSVAGVLMQTLFHNPLAGPDVLGITSGASLGVALFTLGASSFPFWIIGGWGQVITAVIGAVGVLLLVVIVSVKIPHAVSLLIIGVMFGQFAGAIVSILQSISNPDMLKLFVTWTFGSLSSVGWEYMGIMALVIISGLFVSFLLQKPLNALLLGRNYAGGLGVSVFRLRLWIILATALLAGTSTAFTGPVAFIGITMPHVARGLFHTTNHRIIFPATIFCGVITLLVCDVISQLPGMQGTLPINAVTSLFGAPVIVWIIMKNQRKD</sequence>
<keyword evidence="3" id="KW-0813">Transport</keyword>
<evidence type="ECO:0000256" key="4">
    <source>
        <dbReference type="ARBA" id="ARBA00022475"/>
    </source>
</evidence>
<dbReference type="GO" id="GO:0022857">
    <property type="term" value="F:transmembrane transporter activity"/>
    <property type="evidence" value="ECO:0007669"/>
    <property type="project" value="InterPro"/>
</dbReference>
<evidence type="ECO:0000256" key="5">
    <source>
        <dbReference type="ARBA" id="ARBA00022692"/>
    </source>
</evidence>
<feature type="transmembrane region" description="Helical" evidence="8">
    <location>
        <begin position="221"/>
        <end position="245"/>
    </location>
</feature>
<comment type="subcellular location">
    <subcellularLocation>
        <location evidence="1">Cell membrane</location>
        <topology evidence="1">Multi-pass membrane protein</topology>
    </subcellularLocation>
</comment>
<feature type="transmembrane region" description="Helical" evidence="8">
    <location>
        <begin position="87"/>
        <end position="113"/>
    </location>
</feature>
<feature type="transmembrane region" description="Helical" evidence="8">
    <location>
        <begin position="251"/>
        <end position="270"/>
    </location>
</feature>
<evidence type="ECO:0000256" key="1">
    <source>
        <dbReference type="ARBA" id="ARBA00004651"/>
    </source>
</evidence>
<dbReference type="SUPFAM" id="SSF81345">
    <property type="entry name" value="ABC transporter involved in vitamin B12 uptake, BtuC"/>
    <property type="match status" value="1"/>
</dbReference>
<dbReference type="InterPro" id="IPR037294">
    <property type="entry name" value="ABC_BtuC-like"/>
</dbReference>
<feature type="transmembrane region" description="Helical" evidence="8">
    <location>
        <begin position="306"/>
        <end position="325"/>
    </location>
</feature>
<gene>
    <name evidence="9" type="ORF">EZS27_006313</name>
</gene>
<feature type="transmembrane region" description="Helical" evidence="8">
    <location>
        <begin position="54"/>
        <end position="75"/>
    </location>
</feature>
<name>A0A5J4SLC0_9ZZZZ</name>
<dbReference type="Pfam" id="PF01032">
    <property type="entry name" value="FecCD"/>
    <property type="match status" value="1"/>
</dbReference>
<evidence type="ECO:0000256" key="7">
    <source>
        <dbReference type="ARBA" id="ARBA00023136"/>
    </source>
</evidence>
<evidence type="ECO:0000256" key="6">
    <source>
        <dbReference type="ARBA" id="ARBA00022989"/>
    </source>
</evidence>
<keyword evidence="5 8" id="KW-0812">Transmembrane</keyword>
<reference evidence="9" key="1">
    <citation type="submission" date="2019-03" db="EMBL/GenBank/DDBJ databases">
        <title>Single cell metagenomics reveals metabolic interactions within the superorganism composed of flagellate Streblomastix strix and complex community of Bacteroidetes bacteria on its surface.</title>
        <authorList>
            <person name="Treitli S.C."/>
            <person name="Kolisko M."/>
            <person name="Husnik F."/>
            <person name="Keeling P."/>
            <person name="Hampl V."/>
        </authorList>
    </citation>
    <scope>NUCLEOTIDE SEQUENCE</scope>
    <source>
        <strain evidence="9">STM</strain>
    </source>
</reference>
<feature type="transmembrane region" description="Helical" evidence="8">
    <location>
        <begin position="188"/>
        <end position="209"/>
    </location>
</feature>
<accession>A0A5J4SLC0</accession>
<evidence type="ECO:0000256" key="2">
    <source>
        <dbReference type="ARBA" id="ARBA00007935"/>
    </source>
</evidence>
<keyword evidence="4" id="KW-1003">Cell membrane</keyword>
<comment type="similarity">
    <text evidence="2">Belongs to the binding-protein-dependent transport system permease family. FecCD subfamily.</text>
</comment>
<organism evidence="9">
    <name type="scientific">termite gut metagenome</name>
    <dbReference type="NCBI Taxonomy" id="433724"/>
    <lineage>
        <taxon>unclassified sequences</taxon>
        <taxon>metagenomes</taxon>
        <taxon>organismal metagenomes</taxon>
    </lineage>
</organism>
<dbReference type="CDD" id="cd06550">
    <property type="entry name" value="TM_ABC_iron-siderophores_like"/>
    <property type="match status" value="1"/>
</dbReference>
<dbReference type="GO" id="GO:0033214">
    <property type="term" value="P:siderophore-iron import into cell"/>
    <property type="evidence" value="ECO:0007669"/>
    <property type="project" value="TreeGrafter"/>
</dbReference>
<evidence type="ECO:0000256" key="3">
    <source>
        <dbReference type="ARBA" id="ARBA00022448"/>
    </source>
</evidence>